<dbReference type="InterPro" id="IPR002656">
    <property type="entry name" value="Acyl_transf_3_dom"/>
</dbReference>
<feature type="transmembrane region" description="Helical" evidence="3">
    <location>
        <begin position="113"/>
        <end position="134"/>
    </location>
</feature>
<dbReference type="Pfam" id="PF01757">
    <property type="entry name" value="Acyl_transf_3"/>
    <property type="match status" value="1"/>
</dbReference>
<evidence type="ECO:0000256" key="1">
    <source>
        <dbReference type="ARBA" id="ARBA00004370"/>
    </source>
</evidence>
<keyword evidence="5" id="KW-0012">Acyltransferase</keyword>
<dbReference type="InterPro" id="IPR052734">
    <property type="entry name" value="Nod_factor_acetyltransferase"/>
</dbReference>
<feature type="domain" description="Acyltransferase 3" evidence="4">
    <location>
        <begin position="16"/>
        <end position="314"/>
    </location>
</feature>
<sequence length="346" mass="39766">MHHTFEREGEVMERSAYFDNAKGLLIFLVVFGHLIQPYTGEAEWIHTLYVWIYTFHMPAFILVSGFFAKGSGEKSYILKLVKKLIVPYLIFQLIYTVYYFFIGKDGWNAGIFYPHWSLWFLFSLFCWHILLIFFKRIPAKWGLPLAVFAGIIVGYIGDIGHTFSLSRTIVFFPFFLAGYWLTLPQMMTVKRKAVKVAAILILVAMAIVLHIAPEFNSGWLLASKSYIDLGMEEFGGIARLGVYLAATVMAVSVLAWIPQKHFGWWTDLGRKTIYVYLLHGFFIQFIREKELFVVDSVLDILGLAVIAAFIVILLSSKLLVAVWQPFIEGKASILRNLRMQRKHGHV</sequence>
<feature type="transmembrane region" description="Helical" evidence="3">
    <location>
        <begin position="141"/>
        <end position="157"/>
    </location>
</feature>
<keyword evidence="3" id="KW-0472">Membrane</keyword>
<protein>
    <submittedName>
        <fullName evidence="5">Acyltransferase</fullName>
    </submittedName>
</protein>
<proteinExistence type="inferred from homology"/>
<gene>
    <name evidence="5" type="ORF">GCM10010978_21010</name>
</gene>
<evidence type="ECO:0000313" key="5">
    <source>
        <dbReference type="EMBL" id="GFZ79449.1"/>
    </source>
</evidence>
<accession>A0A8J2X987</accession>
<feature type="transmembrane region" description="Helical" evidence="3">
    <location>
        <begin position="163"/>
        <end position="181"/>
    </location>
</feature>
<dbReference type="PANTHER" id="PTHR37312:SF1">
    <property type="entry name" value="MEMBRANE-BOUND ACYLTRANSFERASE YKRP-RELATED"/>
    <property type="match status" value="1"/>
</dbReference>
<keyword evidence="6" id="KW-1185">Reference proteome</keyword>
<comment type="similarity">
    <text evidence="2">Belongs to the acyltransferase 3 family.</text>
</comment>
<feature type="transmembrane region" description="Helical" evidence="3">
    <location>
        <begin position="21"/>
        <end position="38"/>
    </location>
</feature>
<evidence type="ECO:0000256" key="2">
    <source>
        <dbReference type="ARBA" id="ARBA00007400"/>
    </source>
</evidence>
<keyword evidence="3" id="KW-0812">Transmembrane</keyword>
<reference evidence="5" key="2">
    <citation type="submission" date="2020-09" db="EMBL/GenBank/DDBJ databases">
        <authorList>
            <person name="Sun Q."/>
            <person name="Zhou Y."/>
        </authorList>
    </citation>
    <scope>NUCLEOTIDE SEQUENCE</scope>
    <source>
        <strain evidence="5">CGMCC 1.12360</strain>
    </source>
</reference>
<keyword evidence="5" id="KW-0808">Transferase</keyword>
<evidence type="ECO:0000259" key="4">
    <source>
        <dbReference type="Pfam" id="PF01757"/>
    </source>
</evidence>
<comment type="caution">
    <text evidence="5">The sequence shown here is derived from an EMBL/GenBank/DDBJ whole genome shotgun (WGS) entry which is preliminary data.</text>
</comment>
<feature type="transmembrane region" description="Helical" evidence="3">
    <location>
        <begin position="292"/>
        <end position="314"/>
    </location>
</feature>
<dbReference type="GO" id="GO:0016747">
    <property type="term" value="F:acyltransferase activity, transferring groups other than amino-acyl groups"/>
    <property type="evidence" value="ECO:0007669"/>
    <property type="project" value="InterPro"/>
</dbReference>
<reference evidence="5" key="1">
    <citation type="journal article" date="2014" name="Int. J. Syst. Evol. Microbiol.">
        <title>Complete genome sequence of Corynebacterium casei LMG S-19264T (=DSM 44701T), isolated from a smear-ripened cheese.</title>
        <authorList>
            <consortium name="US DOE Joint Genome Institute (JGI-PGF)"/>
            <person name="Walter F."/>
            <person name="Albersmeier A."/>
            <person name="Kalinowski J."/>
            <person name="Ruckert C."/>
        </authorList>
    </citation>
    <scope>NUCLEOTIDE SEQUENCE</scope>
    <source>
        <strain evidence="5">CGMCC 1.12360</strain>
    </source>
</reference>
<feature type="transmembrane region" description="Helical" evidence="3">
    <location>
        <begin position="268"/>
        <end position="286"/>
    </location>
</feature>
<keyword evidence="3" id="KW-1133">Transmembrane helix</keyword>
<organism evidence="5 6">
    <name type="scientific">Compostibacillus humi</name>
    <dbReference type="NCBI Taxonomy" id="1245525"/>
    <lineage>
        <taxon>Bacteria</taxon>
        <taxon>Bacillati</taxon>
        <taxon>Bacillota</taxon>
        <taxon>Bacilli</taxon>
        <taxon>Bacillales</taxon>
        <taxon>Bacillaceae</taxon>
        <taxon>Compostibacillus</taxon>
    </lineage>
</organism>
<dbReference type="EMBL" id="BMEV01000038">
    <property type="protein sequence ID" value="GFZ79449.1"/>
    <property type="molecule type" value="Genomic_DNA"/>
</dbReference>
<name>A0A8J2X987_9BACI</name>
<evidence type="ECO:0000256" key="3">
    <source>
        <dbReference type="SAM" id="Phobius"/>
    </source>
</evidence>
<evidence type="ECO:0000313" key="6">
    <source>
        <dbReference type="Proteomes" id="UP000602050"/>
    </source>
</evidence>
<feature type="transmembrane region" description="Helical" evidence="3">
    <location>
        <begin position="236"/>
        <end position="256"/>
    </location>
</feature>
<dbReference type="AlphaFoldDB" id="A0A8J2X987"/>
<feature type="transmembrane region" description="Helical" evidence="3">
    <location>
        <begin position="50"/>
        <end position="68"/>
    </location>
</feature>
<feature type="transmembrane region" description="Helical" evidence="3">
    <location>
        <begin position="80"/>
        <end position="101"/>
    </location>
</feature>
<dbReference type="Proteomes" id="UP000602050">
    <property type="component" value="Unassembled WGS sequence"/>
</dbReference>
<feature type="transmembrane region" description="Helical" evidence="3">
    <location>
        <begin position="193"/>
        <end position="212"/>
    </location>
</feature>
<dbReference type="PANTHER" id="PTHR37312">
    <property type="entry name" value="MEMBRANE-BOUND ACYLTRANSFERASE YKRP-RELATED"/>
    <property type="match status" value="1"/>
</dbReference>
<comment type="subcellular location">
    <subcellularLocation>
        <location evidence="1">Membrane</location>
    </subcellularLocation>
</comment>